<dbReference type="AlphaFoldDB" id="A0A0N5B1F7"/>
<evidence type="ECO:0000313" key="2">
    <source>
        <dbReference type="Proteomes" id="UP000046393"/>
    </source>
</evidence>
<reference evidence="3" key="1">
    <citation type="submission" date="2017-02" db="UniProtKB">
        <authorList>
            <consortium name="WormBaseParasite"/>
        </authorList>
    </citation>
    <scope>IDENTIFICATION</scope>
</reference>
<keyword evidence="2" id="KW-1185">Reference proteome</keyword>
<organism evidence="2 3">
    <name type="scientific">Syphacia muris</name>
    <dbReference type="NCBI Taxonomy" id="451379"/>
    <lineage>
        <taxon>Eukaryota</taxon>
        <taxon>Metazoa</taxon>
        <taxon>Ecdysozoa</taxon>
        <taxon>Nematoda</taxon>
        <taxon>Chromadorea</taxon>
        <taxon>Rhabditida</taxon>
        <taxon>Spirurina</taxon>
        <taxon>Oxyuridomorpha</taxon>
        <taxon>Oxyuroidea</taxon>
        <taxon>Oxyuridae</taxon>
        <taxon>Syphacia</taxon>
    </lineage>
</organism>
<evidence type="ECO:0000313" key="3">
    <source>
        <dbReference type="WBParaSite" id="SMUV_0001112001-mRNA-1"/>
    </source>
</evidence>
<sequence length="107" mass="12515">MLLAYIIGAIAWIVFNIVFYTRQKRRIQHKCKVQQENAYEALETERLMKIYKEIPALRMAALNSFNDDSDRQLDLRLGSANPGFQLNRAKVEASLRFKPLPKFLSRI</sequence>
<feature type="transmembrane region" description="Helical" evidence="1">
    <location>
        <begin position="6"/>
        <end position="22"/>
    </location>
</feature>
<keyword evidence="1" id="KW-1133">Transmembrane helix</keyword>
<protein>
    <submittedName>
        <fullName evidence="3">LemA family protein</fullName>
    </submittedName>
</protein>
<keyword evidence="1" id="KW-0472">Membrane</keyword>
<name>A0A0N5B1F7_9BILA</name>
<evidence type="ECO:0000256" key="1">
    <source>
        <dbReference type="SAM" id="Phobius"/>
    </source>
</evidence>
<accession>A0A0N5B1F7</accession>
<keyword evidence="1" id="KW-0812">Transmembrane</keyword>
<dbReference type="WBParaSite" id="SMUV_0001112001-mRNA-1">
    <property type="protein sequence ID" value="SMUV_0001112001-mRNA-1"/>
    <property type="gene ID" value="SMUV_0001112001"/>
</dbReference>
<proteinExistence type="predicted"/>
<dbReference type="Proteomes" id="UP000046393">
    <property type="component" value="Unplaced"/>
</dbReference>